<name>A0A9P5N7D6_GYMJU</name>
<keyword evidence="2" id="KW-1185">Reference proteome</keyword>
<reference evidence="1" key="1">
    <citation type="submission" date="2020-11" db="EMBL/GenBank/DDBJ databases">
        <authorList>
            <consortium name="DOE Joint Genome Institute"/>
            <person name="Ahrendt S."/>
            <person name="Riley R."/>
            <person name="Andreopoulos W."/>
            <person name="LaButti K."/>
            <person name="Pangilinan J."/>
            <person name="Ruiz-duenas F.J."/>
            <person name="Barrasa J.M."/>
            <person name="Sanchez-Garcia M."/>
            <person name="Camarero S."/>
            <person name="Miyauchi S."/>
            <person name="Serrano A."/>
            <person name="Linde D."/>
            <person name="Babiker R."/>
            <person name="Drula E."/>
            <person name="Ayuso-Fernandez I."/>
            <person name="Pacheco R."/>
            <person name="Padilla G."/>
            <person name="Ferreira P."/>
            <person name="Barriuso J."/>
            <person name="Kellner H."/>
            <person name="Castanera R."/>
            <person name="Alfaro M."/>
            <person name="Ramirez L."/>
            <person name="Pisabarro A.G."/>
            <person name="Kuo A."/>
            <person name="Tritt A."/>
            <person name="Lipzen A."/>
            <person name="He G."/>
            <person name="Yan M."/>
            <person name="Ng V."/>
            <person name="Cullen D."/>
            <person name="Martin F."/>
            <person name="Rosso M.-N."/>
            <person name="Henrissat B."/>
            <person name="Hibbett D."/>
            <person name="Martinez A.T."/>
            <person name="Grigoriev I.V."/>
        </authorList>
    </citation>
    <scope>NUCLEOTIDE SEQUENCE</scope>
    <source>
        <strain evidence="1">AH 44721</strain>
    </source>
</reference>
<accession>A0A9P5N7D6</accession>
<gene>
    <name evidence="1" type="ORF">CPB84DRAFT_1757268</name>
</gene>
<dbReference type="EMBL" id="JADNYJ010000991">
    <property type="protein sequence ID" value="KAF8867658.1"/>
    <property type="molecule type" value="Genomic_DNA"/>
</dbReference>
<dbReference type="OrthoDB" id="3062213at2759"/>
<organism evidence="1 2">
    <name type="scientific">Gymnopilus junonius</name>
    <name type="common">Spectacular rustgill mushroom</name>
    <name type="synonym">Gymnopilus spectabilis subsp. junonius</name>
    <dbReference type="NCBI Taxonomy" id="109634"/>
    <lineage>
        <taxon>Eukaryota</taxon>
        <taxon>Fungi</taxon>
        <taxon>Dikarya</taxon>
        <taxon>Basidiomycota</taxon>
        <taxon>Agaricomycotina</taxon>
        <taxon>Agaricomycetes</taxon>
        <taxon>Agaricomycetidae</taxon>
        <taxon>Agaricales</taxon>
        <taxon>Agaricineae</taxon>
        <taxon>Hymenogastraceae</taxon>
        <taxon>Gymnopilus</taxon>
    </lineage>
</organism>
<protein>
    <submittedName>
        <fullName evidence="1">Uncharacterized protein</fullName>
    </submittedName>
</protein>
<proteinExistence type="predicted"/>
<dbReference type="AlphaFoldDB" id="A0A9P5N7D6"/>
<evidence type="ECO:0000313" key="2">
    <source>
        <dbReference type="Proteomes" id="UP000724874"/>
    </source>
</evidence>
<comment type="caution">
    <text evidence="1">The sequence shown here is derived from an EMBL/GenBank/DDBJ whole genome shotgun (WGS) entry which is preliminary data.</text>
</comment>
<sequence>MPHGNYKAFFSATNYYDCPLSLFFLSNIANMETETLPLRKLCKDCKYSQEEMEQILQFKESFVKSRTASACLLIMKSKILPAMFTYWQGSGKEPRDAEEGKAWAKVIKVGKKGYPTNVQRRPRPVLDLTHFALSLAKRFHAKLIRQVVKEQYKEMGITSISFIAYTHPDGCMVIDIVDHIANIMGVLIKPFIEAFPDEVKSMKLHFMNYMKLLLKKKENPLLPLTLGTSTISVKLMLETTAKGYPIIPISIPSTSIVNDPGLDCQTGSWETGYLWFREAG</sequence>
<evidence type="ECO:0000313" key="1">
    <source>
        <dbReference type="EMBL" id="KAF8867658.1"/>
    </source>
</evidence>
<dbReference type="Proteomes" id="UP000724874">
    <property type="component" value="Unassembled WGS sequence"/>
</dbReference>